<reference evidence="6" key="3">
    <citation type="submission" date="2025-09" db="UniProtKB">
        <authorList>
            <consortium name="Ensembl"/>
        </authorList>
    </citation>
    <scope>IDENTIFICATION</scope>
</reference>
<evidence type="ECO:0000256" key="3">
    <source>
        <dbReference type="ARBA" id="ARBA00023157"/>
    </source>
</evidence>
<evidence type="ECO:0000313" key="7">
    <source>
        <dbReference type="Proteomes" id="UP000314987"/>
    </source>
</evidence>
<dbReference type="InterPro" id="IPR001304">
    <property type="entry name" value="C-type_lectin-like"/>
</dbReference>
<keyword evidence="2" id="KW-0430">Lectin</keyword>
<feature type="region of interest" description="Disordered" evidence="4">
    <location>
        <begin position="65"/>
        <end position="110"/>
    </location>
</feature>
<keyword evidence="7" id="KW-1185">Reference proteome</keyword>
<proteinExistence type="predicted"/>
<dbReference type="InterPro" id="IPR050111">
    <property type="entry name" value="C-type_lectin/snaclec_domain"/>
</dbReference>
<feature type="domain" description="C-type lectin" evidence="5">
    <location>
        <begin position="130"/>
        <end position="244"/>
    </location>
</feature>
<evidence type="ECO:0000313" key="6">
    <source>
        <dbReference type="Ensembl" id="ENSVURP00010007547.1"/>
    </source>
</evidence>
<dbReference type="InterPro" id="IPR033816">
    <property type="entry name" value="EMBP_CTLD"/>
</dbReference>
<dbReference type="GeneTree" id="ENSGT00440000039859"/>
<dbReference type="PANTHER" id="PTHR22803">
    <property type="entry name" value="MANNOSE, PHOSPHOLIPASE, LECTIN RECEPTOR RELATED"/>
    <property type="match status" value="1"/>
</dbReference>
<evidence type="ECO:0000259" key="5">
    <source>
        <dbReference type="PROSITE" id="PS50041"/>
    </source>
</evidence>
<dbReference type="PRINTS" id="PR00770">
    <property type="entry name" value="EMAJORBASICP"/>
</dbReference>
<gene>
    <name evidence="6" type="primary">LOC114041673</name>
</gene>
<protein>
    <recommendedName>
        <fullName evidence="5">C-type lectin domain-containing protein</fullName>
    </recommendedName>
</protein>
<feature type="compositionally biased region" description="Acidic residues" evidence="4">
    <location>
        <begin position="80"/>
        <end position="110"/>
    </location>
</feature>
<reference evidence="6" key="2">
    <citation type="submission" date="2025-08" db="UniProtKB">
        <authorList>
            <consortium name="Ensembl"/>
        </authorList>
    </citation>
    <scope>IDENTIFICATION</scope>
</reference>
<reference evidence="7" key="1">
    <citation type="submission" date="2018-12" db="EMBL/GenBank/DDBJ databases">
        <authorList>
            <person name="Yazar S."/>
        </authorList>
    </citation>
    <scope>NUCLEOTIDE SEQUENCE [LARGE SCALE GENOMIC DNA]</scope>
</reference>
<evidence type="ECO:0000256" key="2">
    <source>
        <dbReference type="ARBA" id="ARBA00022734"/>
    </source>
</evidence>
<evidence type="ECO:0000256" key="1">
    <source>
        <dbReference type="ARBA" id="ARBA00022729"/>
    </source>
</evidence>
<dbReference type="OMA" id="WIGGKAR"/>
<dbReference type="InterPro" id="IPR016186">
    <property type="entry name" value="C-type_lectin-like/link_sf"/>
</dbReference>
<evidence type="ECO:0000256" key="4">
    <source>
        <dbReference type="SAM" id="MobiDB-lite"/>
    </source>
</evidence>
<keyword evidence="1" id="KW-0732">Signal</keyword>
<dbReference type="PROSITE" id="PS50041">
    <property type="entry name" value="C_TYPE_LECTIN_2"/>
    <property type="match status" value="1"/>
</dbReference>
<dbReference type="InterPro" id="IPR002352">
    <property type="entry name" value="Eosinophil_major_basic"/>
</dbReference>
<dbReference type="STRING" id="29139.ENSVURP00010007547"/>
<sequence length="245" mass="28478">MLNVKGIFYIIEFKSLILWLRKLRPRGEVTSIWLHNELMTYLELAFSFSVQYSFHFPFPENEALEPEASEEEKALAQELETPEEEDNLTIRDEEDDDEGEESEAAEDDDNLCPKEEDVVRMLGSPGCETCRFLIVNKPRKFKRAQKICRRCYHGHLVSIHSSHTNHLIRCSASRINQSQIWIGARVKGWIFRKRFCWVDGSRWTFSYWAAGQPGNGGGRCVALCTRGGHWRRAPCKRRLPFACSY</sequence>
<dbReference type="SMART" id="SM00034">
    <property type="entry name" value="CLECT"/>
    <property type="match status" value="1"/>
</dbReference>
<dbReference type="InterPro" id="IPR016187">
    <property type="entry name" value="CTDL_fold"/>
</dbReference>
<accession>A0A4X2KDW0</accession>
<dbReference type="Pfam" id="PF00059">
    <property type="entry name" value="Lectin_C"/>
    <property type="match status" value="1"/>
</dbReference>
<dbReference type="GO" id="GO:0030246">
    <property type="term" value="F:carbohydrate binding"/>
    <property type="evidence" value="ECO:0007669"/>
    <property type="project" value="UniProtKB-KW"/>
</dbReference>
<keyword evidence="3" id="KW-1015">Disulfide bond</keyword>
<dbReference type="FunFam" id="3.10.100.10:FF:000090">
    <property type="entry name" value="Proteoglycan 2, bone marrow"/>
    <property type="match status" value="1"/>
</dbReference>
<name>A0A4X2KDW0_VOMUR</name>
<dbReference type="Proteomes" id="UP000314987">
    <property type="component" value="Unassembled WGS sequence"/>
</dbReference>
<dbReference type="PROSITE" id="PS00615">
    <property type="entry name" value="C_TYPE_LECTIN_1"/>
    <property type="match status" value="1"/>
</dbReference>
<dbReference type="GO" id="GO:0006955">
    <property type="term" value="P:immune response"/>
    <property type="evidence" value="ECO:0007669"/>
    <property type="project" value="InterPro"/>
</dbReference>
<dbReference type="Gene3D" id="3.10.100.10">
    <property type="entry name" value="Mannose-Binding Protein A, subunit A"/>
    <property type="match status" value="1"/>
</dbReference>
<dbReference type="Ensembl" id="ENSVURT00010008535.1">
    <property type="protein sequence ID" value="ENSVURP00010007547.1"/>
    <property type="gene ID" value="ENSVURG00010005798.1"/>
</dbReference>
<dbReference type="CDD" id="cd03598">
    <property type="entry name" value="CLECT_EMBP_like"/>
    <property type="match status" value="1"/>
</dbReference>
<dbReference type="SUPFAM" id="SSF56436">
    <property type="entry name" value="C-type lectin-like"/>
    <property type="match status" value="1"/>
</dbReference>
<dbReference type="InterPro" id="IPR018378">
    <property type="entry name" value="C-type_lectin_CS"/>
</dbReference>
<dbReference type="AlphaFoldDB" id="A0A4X2KDW0"/>
<organism evidence="6 7">
    <name type="scientific">Vombatus ursinus</name>
    <name type="common">Common wombat</name>
    <dbReference type="NCBI Taxonomy" id="29139"/>
    <lineage>
        <taxon>Eukaryota</taxon>
        <taxon>Metazoa</taxon>
        <taxon>Chordata</taxon>
        <taxon>Craniata</taxon>
        <taxon>Vertebrata</taxon>
        <taxon>Euteleostomi</taxon>
        <taxon>Mammalia</taxon>
        <taxon>Metatheria</taxon>
        <taxon>Diprotodontia</taxon>
        <taxon>Vombatidae</taxon>
        <taxon>Vombatus</taxon>
    </lineage>
</organism>